<dbReference type="EMBL" id="VDMD01000006">
    <property type="protein sequence ID" value="TRM64920.1"/>
    <property type="molecule type" value="Genomic_DNA"/>
</dbReference>
<sequence>MADELTQRLFHLTVADDRPPRYEAEPPAASTAQTPSNTSVDTTLVAPLRKSKKPGAYVVFLGQKAGVYTSWDDCRAQVAGVKHNSYLGYKTTNEAHAAFEAARSRGLTFSFAGVAAAVGQQVTETRLSIDDLVLCTAFIDDETSLAMAPNGHLWYVVFKGAQPGVYRTYHEAMLSTTGLKGASQRSYGGRDAAIGAFKTSLESGDVYKMTRG</sequence>
<proteinExistence type="predicted"/>
<evidence type="ECO:0000259" key="2">
    <source>
        <dbReference type="Pfam" id="PF01693"/>
    </source>
</evidence>
<dbReference type="OrthoDB" id="3270804at2759"/>
<feature type="domain" description="Ribonuclease H1 N-terminal" evidence="2">
    <location>
        <begin position="154"/>
        <end position="193"/>
    </location>
</feature>
<dbReference type="AlphaFoldDB" id="A0A550CJC9"/>
<name>A0A550CJC9_9AGAR</name>
<dbReference type="Pfam" id="PF01693">
    <property type="entry name" value="Cauli_VI"/>
    <property type="match status" value="2"/>
</dbReference>
<feature type="domain" description="Ribonuclease H1 N-terminal" evidence="2">
    <location>
        <begin position="56"/>
        <end position="97"/>
    </location>
</feature>
<protein>
    <recommendedName>
        <fullName evidence="2">Ribonuclease H1 N-terminal domain-containing protein</fullName>
    </recommendedName>
</protein>
<dbReference type="SUPFAM" id="SSF55658">
    <property type="entry name" value="L9 N-domain-like"/>
    <property type="match status" value="2"/>
</dbReference>
<dbReference type="Proteomes" id="UP000320762">
    <property type="component" value="Unassembled WGS sequence"/>
</dbReference>
<keyword evidence="4" id="KW-1185">Reference proteome</keyword>
<feature type="region of interest" description="Disordered" evidence="1">
    <location>
        <begin position="15"/>
        <end position="40"/>
    </location>
</feature>
<dbReference type="Gene3D" id="3.40.970.10">
    <property type="entry name" value="Ribonuclease H1, N-terminal domain"/>
    <property type="match status" value="2"/>
</dbReference>
<evidence type="ECO:0000313" key="3">
    <source>
        <dbReference type="EMBL" id="TRM64920.1"/>
    </source>
</evidence>
<dbReference type="InterPro" id="IPR037056">
    <property type="entry name" value="RNase_H1_N_sf"/>
</dbReference>
<dbReference type="InterPro" id="IPR009027">
    <property type="entry name" value="Ribosomal_bL9/RNase_H1_N"/>
</dbReference>
<gene>
    <name evidence="3" type="ORF">BD626DRAFT_567786</name>
</gene>
<accession>A0A550CJC9</accession>
<feature type="compositionally biased region" description="Polar residues" evidence="1">
    <location>
        <begin position="30"/>
        <end position="40"/>
    </location>
</feature>
<organism evidence="3 4">
    <name type="scientific">Schizophyllum amplum</name>
    <dbReference type="NCBI Taxonomy" id="97359"/>
    <lineage>
        <taxon>Eukaryota</taxon>
        <taxon>Fungi</taxon>
        <taxon>Dikarya</taxon>
        <taxon>Basidiomycota</taxon>
        <taxon>Agaricomycotina</taxon>
        <taxon>Agaricomycetes</taxon>
        <taxon>Agaricomycetidae</taxon>
        <taxon>Agaricales</taxon>
        <taxon>Schizophyllaceae</taxon>
        <taxon>Schizophyllum</taxon>
    </lineage>
</organism>
<evidence type="ECO:0000313" key="4">
    <source>
        <dbReference type="Proteomes" id="UP000320762"/>
    </source>
</evidence>
<dbReference type="InterPro" id="IPR011320">
    <property type="entry name" value="RNase_H1_N"/>
</dbReference>
<evidence type="ECO:0000256" key="1">
    <source>
        <dbReference type="SAM" id="MobiDB-lite"/>
    </source>
</evidence>
<reference evidence="3 4" key="1">
    <citation type="journal article" date="2019" name="New Phytol.">
        <title>Comparative genomics reveals unique wood-decay strategies and fruiting body development in the Schizophyllaceae.</title>
        <authorList>
            <person name="Almasi E."/>
            <person name="Sahu N."/>
            <person name="Krizsan K."/>
            <person name="Balint B."/>
            <person name="Kovacs G.M."/>
            <person name="Kiss B."/>
            <person name="Cseklye J."/>
            <person name="Drula E."/>
            <person name="Henrissat B."/>
            <person name="Nagy I."/>
            <person name="Chovatia M."/>
            <person name="Adam C."/>
            <person name="LaButti K."/>
            <person name="Lipzen A."/>
            <person name="Riley R."/>
            <person name="Grigoriev I.V."/>
            <person name="Nagy L.G."/>
        </authorList>
    </citation>
    <scope>NUCLEOTIDE SEQUENCE [LARGE SCALE GENOMIC DNA]</scope>
    <source>
        <strain evidence="3 4">NL-1724</strain>
    </source>
</reference>
<comment type="caution">
    <text evidence="3">The sequence shown here is derived from an EMBL/GenBank/DDBJ whole genome shotgun (WGS) entry which is preliminary data.</text>
</comment>
<feature type="compositionally biased region" description="Basic and acidic residues" evidence="1">
    <location>
        <begin position="15"/>
        <end position="24"/>
    </location>
</feature>